<evidence type="ECO:0000313" key="3">
    <source>
        <dbReference type="EMBL" id="KRO66012.1"/>
    </source>
</evidence>
<reference evidence="3 4" key="1">
    <citation type="submission" date="2015-10" db="EMBL/GenBank/DDBJ databases">
        <title>Metagenome-Assembled Genomes uncover a global brackish microbiome.</title>
        <authorList>
            <person name="Hugerth L.W."/>
            <person name="Larsson J."/>
            <person name="Alneberg J."/>
            <person name="Lindh M.V."/>
            <person name="Legrand C."/>
            <person name="Pinhassi J."/>
            <person name="Andersson A.F."/>
        </authorList>
    </citation>
    <scope>NUCLEOTIDE SEQUENCE [LARGE SCALE GENOMIC DNA]</scope>
    <source>
        <strain evidence="3">BACL4 MAG-120507-bin80</strain>
    </source>
</reference>
<dbReference type="InterPro" id="IPR051785">
    <property type="entry name" value="MMCE/EMCE_epimerase"/>
</dbReference>
<dbReference type="PANTHER" id="PTHR43048:SF3">
    <property type="entry name" value="METHYLMALONYL-COA EPIMERASE, MITOCHONDRIAL"/>
    <property type="match status" value="1"/>
</dbReference>
<dbReference type="GO" id="GO:0046872">
    <property type="term" value="F:metal ion binding"/>
    <property type="evidence" value="ECO:0007669"/>
    <property type="project" value="UniProtKB-KW"/>
</dbReference>
<dbReference type="AlphaFoldDB" id="A0A0R2RTR0"/>
<dbReference type="EMBL" id="LIBB01000719">
    <property type="protein sequence ID" value="KRO66012.1"/>
    <property type="molecule type" value="Genomic_DNA"/>
</dbReference>
<dbReference type="PANTHER" id="PTHR43048">
    <property type="entry name" value="METHYLMALONYL-COA EPIMERASE"/>
    <property type="match status" value="1"/>
</dbReference>
<evidence type="ECO:0000313" key="4">
    <source>
        <dbReference type="Proteomes" id="UP000051934"/>
    </source>
</evidence>
<dbReference type="Proteomes" id="UP000051934">
    <property type="component" value="Unassembled WGS sequence"/>
</dbReference>
<sequence length="150" mass="16678">MNIEGMVHVNINCSDYAASKKFYEMLGFEEVWRVPETNTAEVAAAVGMPPYSVNGALLALKGSEPALVIDLLEWREPRDPGAPYPHLYHLGISRLALRSSDLDADYIFLKNQGVEILSTPATVAIDANHGSRFFCFKDPDGTFLELVQRY</sequence>
<name>A0A0R2RTR0_9GAMM</name>
<gene>
    <name evidence="3" type="ORF">ABR69_00870</name>
</gene>
<evidence type="ECO:0000259" key="2">
    <source>
        <dbReference type="PROSITE" id="PS51819"/>
    </source>
</evidence>
<accession>A0A0R2RTR0</accession>
<dbReference type="SUPFAM" id="SSF54593">
    <property type="entry name" value="Glyoxalase/Bleomycin resistance protein/Dihydroxybiphenyl dioxygenase"/>
    <property type="match status" value="1"/>
</dbReference>
<dbReference type="Pfam" id="PF00903">
    <property type="entry name" value="Glyoxalase"/>
    <property type="match status" value="1"/>
</dbReference>
<organism evidence="3 4">
    <name type="scientific">OM182 bacterium BACL3 MAG-120507-bin80</name>
    <dbReference type="NCBI Taxonomy" id="1655577"/>
    <lineage>
        <taxon>Bacteria</taxon>
        <taxon>Pseudomonadati</taxon>
        <taxon>Pseudomonadota</taxon>
        <taxon>Gammaproteobacteria</taxon>
        <taxon>OMG group</taxon>
        <taxon>OM182 clade</taxon>
    </lineage>
</organism>
<feature type="domain" description="VOC" evidence="2">
    <location>
        <begin position="5"/>
        <end position="149"/>
    </location>
</feature>
<dbReference type="GO" id="GO:0046491">
    <property type="term" value="P:L-methylmalonyl-CoA metabolic process"/>
    <property type="evidence" value="ECO:0007669"/>
    <property type="project" value="TreeGrafter"/>
</dbReference>
<proteinExistence type="predicted"/>
<dbReference type="InterPro" id="IPR029068">
    <property type="entry name" value="Glyas_Bleomycin-R_OHBP_Dase"/>
</dbReference>
<dbReference type="InterPro" id="IPR004360">
    <property type="entry name" value="Glyas_Fos-R_dOase_dom"/>
</dbReference>
<keyword evidence="1" id="KW-0479">Metal-binding</keyword>
<dbReference type="GO" id="GO:0004493">
    <property type="term" value="F:methylmalonyl-CoA epimerase activity"/>
    <property type="evidence" value="ECO:0007669"/>
    <property type="project" value="TreeGrafter"/>
</dbReference>
<protein>
    <recommendedName>
        <fullName evidence="2">VOC domain-containing protein</fullName>
    </recommendedName>
</protein>
<dbReference type="InterPro" id="IPR037523">
    <property type="entry name" value="VOC_core"/>
</dbReference>
<dbReference type="Gene3D" id="3.10.180.10">
    <property type="entry name" value="2,3-Dihydroxybiphenyl 1,2-Dioxygenase, domain 1"/>
    <property type="match status" value="1"/>
</dbReference>
<comment type="caution">
    <text evidence="3">The sequence shown here is derived from an EMBL/GenBank/DDBJ whole genome shotgun (WGS) entry which is preliminary data.</text>
</comment>
<evidence type="ECO:0000256" key="1">
    <source>
        <dbReference type="ARBA" id="ARBA00022723"/>
    </source>
</evidence>
<dbReference type="PROSITE" id="PS51819">
    <property type="entry name" value="VOC"/>
    <property type="match status" value="1"/>
</dbReference>